<dbReference type="Proteomes" id="UP000887565">
    <property type="component" value="Unplaced"/>
</dbReference>
<dbReference type="AlphaFoldDB" id="A0A915IXS0"/>
<keyword evidence="1" id="KW-1185">Reference proteome</keyword>
<protein>
    <submittedName>
        <fullName evidence="2">Uncharacterized protein</fullName>
    </submittedName>
</protein>
<dbReference type="Gene3D" id="2.40.10.10">
    <property type="entry name" value="Trypsin-like serine proteases"/>
    <property type="match status" value="1"/>
</dbReference>
<evidence type="ECO:0000313" key="2">
    <source>
        <dbReference type="WBParaSite" id="nRc.2.0.1.t18552-RA"/>
    </source>
</evidence>
<reference evidence="2" key="1">
    <citation type="submission" date="2022-11" db="UniProtKB">
        <authorList>
            <consortium name="WormBaseParasite"/>
        </authorList>
    </citation>
    <scope>IDENTIFICATION</scope>
</reference>
<organism evidence="1 2">
    <name type="scientific">Romanomermis culicivorax</name>
    <name type="common">Nematode worm</name>
    <dbReference type="NCBI Taxonomy" id="13658"/>
    <lineage>
        <taxon>Eukaryota</taxon>
        <taxon>Metazoa</taxon>
        <taxon>Ecdysozoa</taxon>
        <taxon>Nematoda</taxon>
        <taxon>Enoplea</taxon>
        <taxon>Dorylaimia</taxon>
        <taxon>Mermithida</taxon>
        <taxon>Mermithoidea</taxon>
        <taxon>Mermithidae</taxon>
        <taxon>Romanomermis</taxon>
    </lineage>
</organism>
<sequence length="285" mass="32854">VIAAGIIERTERLELRSDQKFSGPYWVIQLKNLFFNKMELTNCEGILIETKTTEESLFSDTILMPAYCFASEEYTKPEHFYITGVEQSAVAFVEYDFNGDQTGRTIDYNIDSITIHLKYSLTDNDYNLAIIKLKTPAHPFRGLPFSSFAPNEVANCSVAGLMTKFNFPITSRFQMYNEDYPIFMDTIVNLPELKTADGNRTIVSEVPLLPNNTIFWDRTIYFHNIAAFYGWIMNPAKPSSIHEKLFHDQLAEFESSFRHDASLKNGTVVKNWYYAKEWQINSMAD</sequence>
<dbReference type="InterPro" id="IPR009003">
    <property type="entry name" value="Peptidase_S1_PA"/>
</dbReference>
<dbReference type="SUPFAM" id="SSF50494">
    <property type="entry name" value="Trypsin-like serine proteases"/>
    <property type="match status" value="1"/>
</dbReference>
<evidence type="ECO:0000313" key="1">
    <source>
        <dbReference type="Proteomes" id="UP000887565"/>
    </source>
</evidence>
<accession>A0A915IXS0</accession>
<dbReference type="InterPro" id="IPR043504">
    <property type="entry name" value="Peptidase_S1_PA_chymotrypsin"/>
</dbReference>
<proteinExistence type="predicted"/>
<name>A0A915IXS0_ROMCU</name>
<dbReference type="WBParaSite" id="nRc.2.0.1.t18552-RA">
    <property type="protein sequence ID" value="nRc.2.0.1.t18552-RA"/>
    <property type="gene ID" value="nRc.2.0.1.g18552"/>
</dbReference>